<accession>A0ABU6ZRL7</accession>
<feature type="non-terminal residue" evidence="7">
    <location>
        <position position="1"/>
    </location>
</feature>
<keyword evidence="5" id="KW-0732">Signal</keyword>
<evidence type="ECO:0000256" key="6">
    <source>
        <dbReference type="RuleBase" id="RU367044"/>
    </source>
</evidence>
<keyword evidence="4 6" id="KW-0964">Secreted</keyword>
<dbReference type="Proteomes" id="UP001341840">
    <property type="component" value="Unassembled WGS sequence"/>
</dbReference>
<comment type="subcellular location">
    <subcellularLocation>
        <location evidence="1 6">Secreted</location>
    </subcellularLocation>
</comment>
<evidence type="ECO:0000313" key="8">
    <source>
        <dbReference type="Proteomes" id="UP001341840"/>
    </source>
</evidence>
<evidence type="ECO:0000256" key="1">
    <source>
        <dbReference type="ARBA" id="ARBA00004613"/>
    </source>
</evidence>
<gene>
    <name evidence="7" type="ORF">PIB30_083390</name>
</gene>
<name>A0ABU6ZRL7_9FABA</name>
<evidence type="ECO:0000256" key="4">
    <source>
        <dbReference type="ARBA" id="ARBA00022525"/>
    </source>
</evidence>
<dbReference type="PANTHER" id="PTHR31232">
    <property type="match status" value="1"/>
</dbReference>
<comment type="caution">
    <text evidence="7">The sequence shown here is derived from an EMBL/GenBank/DDBJ whole genome shotgun (WGS) entry which is preliminary data.</text>
</comment>
<dbReference type="EMBL" id="JASCZI010273177">
    <property type="protein sequence ID" value="MED6224381.1"/>
    <property type="molecule type" value="Genomic_DNA"/>
</dbReference>
<organism evidence="7 8">
    <name type="scientific">Stylosanthes scabra</name>
    <dbReference type="NCBI Taxonomy" id="79078"/>
    <lineage>
        <taxon>Eukaryota</taxon>
        <taxon>Viridiplantae</taxon>
        <taxon>Streptophyta</taxon>
        <taxon>Embryophyta</taxon>
        <taxon>Tracheophyta</taxon>
        <taxon>Spermatophyta</taxon>
        <taxon>Magnoliopsida</taxon>
        <taxon>eudicotyledons</taxon>
        <taxon>Gunneridae</taxon>
        <taxon>Pentapetalae</taxon>
        <taxon>rosids</taxon>
        <taxon>fabids</taxon>
        <taxon>Fabales</taxon>
        <taxon>Fabaceae</taxon>
        <taxon>Papilionoideae</taxon>
        <taxon>50 kb inversion clade</taxon>
        <taxon>dalbergioids sensu lato</taxon>
        <taxon>Dalbergieae</taxon>
        <taxon>Pterocarpus clade</taxon>
        <taxon>Stylosanthes</taxon>
    </lineage>
</organism>
<protein>
    <recommendedName>
        <fullName evidence="6">S-protein homolog</fullName>
    </recommendedName>
</protein>
<dbReference type="PANTHER" id="PTHR31232:SF156">
    <property type="entry name" value="PLANT SELF-INCOMPATIBILITY PROTEIN S1 FAMILY-RELATED"/>
    <property type="match status" value="1"/>
</dbReference>
<reference evidence="7 8" key="1">
    <citation type="journal article" date="2023" name="Plants (Basel)">
        <title>Bridging the Gap: Combining Genomics and Transcriptomics Approaches to Understand Stylosanthes scabra, an Orphan Legume from the Brazilian Caatinga.</title>
        <authorList>
            <person name="Ferreira-Neto J.R.C."/>
            <person name="da Silva M.D."/>
            <person name="Binneck E."/>
            <person name="de Melo N.F."/>
            <person name="da Silva R.H."/>
            <person name="de Melo A.L.T.M."/>
            <person name="Pandolfi V."/>
            <person name="Bustamante F.O."/>
            <person name="Brasileiro-Vidal A.C."/>
            <person name="Benko-Iseppon A.M."/>
        </authorList>
    </citation>
    <scope>NUCLEOTIDE SEQUENCE [LARGE SCALE GENOMIC DNA]</scope>
    <source>
        <tissue evidence="7">Leaves</tissue>
    </source>
</reference>
<dbReference type="InterPro" id="IPR010264">
    <property type="entry name" value="Self-incomp_S1"/>
</dbReference>
<comment type="similarity">
    <text evidence="2 6">Belongs to the plant self-incompatibility (S1) protein family.</text>
</comment>
<sequence>WHVYIINGLSNKNLFTHCNSKDDDLGLQNISPGSNTTWGFRTDFTHSTLFWCQLSIDNNNNASSSSSIKVFWNDDRLFNKCNWKNCIWTAKDDGIYLRDLRVNTEELKYWWGD</sequence>
<evidence type="ECO:0000256" key="3">
    <source>
        <dbReference type="ARBA" id="ARBA00022471"/>
    </source>
</evidence>
<evidence type="ECO:0000313" key="7">
    <source>
        <dbReference type="EMBL" id="MED6224381.1"/>
    </source>
</evidence>
<evidence type="ECO:0000256" key="5">
    <source>
        <dbReference type="ARBA" id="ARBA00022729"/>
    </source>
</evidence>
<dbReference type="Pfam" id="PF05938">
    <property type="entry name" value="Self-incomp_S1"/>
    <property type="match status" value="1"/>
</dbReference>
<proteinExistence type="inferred from homology"/>
<evidence type="ECO:0000256" key="2">
    <source>
        <dbReference type="ARBA" id="ARBA00005581"/>
    </source>
</evidence>
<keyword evidence="3 6" id="KW-0713">Self-incompatibility</keyword>
<keyword evidence="8" id="KW-1185">Reference proteome</keyword>